<dbReference type="Gene3D" id="3.30.70.2450">
    <property type="match status" value="1"/>
</dbReference>
<evidence type="ECO:0000259" key="5">
    <source>
        <dbReference type="Pfam" id="PF01494"/>
    </source>
</evidence>
<evidence type="ECO:0000256" key="3">
    <source>
        <dbReference type="ARBA" id="ARBA00022827"/>
    </source>
</evidence>
<feature type="domain" description="FAD-binding" evidence="5">
    <location>
        <begin position="4"/>
        <end position="267"/>
    </location>
</feature>
<evidence type="ECO:0000313" key="6">
    <source>
        <dbReference type="EMBL" id="KAL0953959.1"/>
    </source>
</evidence>
<keyword evidence="7" id="KW-1185">Reference proteome</keyword>
<dbReference type="PANTHER" id="PTHR43004">
    <property type="entry name" value="TRK SYSTEM POTASSIUM UPTAKE PROTEIN"/>
    <property type="match status" value="1"/>
</dbReference>
<proteinExistence type="predicted"/>
<keyword evidence="3" id="KW-0274">FAD</keyword>
<evidence type="ECO:0000256" key="4">
    <source>
        <dbReference type="ARBA" id="ARBA00023002"/>
    </source>
</evidence>
<reference evidence="7" key="1">
    <citation type="submission" date="2024-06" db="EMBL/GenBank/DDBJ databases">
        <title>Multi-omics analyses provide insights into the biosynthesis of the anticancer antibiotic pleurotin in Hohenbuehelia grisea.</title>
        <authorList>
            <person name="Weaver J.A."/>
            <person name="Alberti F."/>
        </authorList>
    </citation>
    <scope>NUCLEOTIDE SEQUENCE [LARGE SCALE GENOMIC DNA]</scope>
    <source>
        <strain evidence="7">T-177</strain>
    </source>
</reference>
<dbReference type="InterPro" id="IPR050641">
    <property type="entry name" value="RIFMO-like"/>
</dbReference>
<comment type="cofactor">
    <cofactor evidence="1">
        <name>FAD</name>
        <dbReference type="ChEBI" id="CHEBI:57692"/>
    </cofactor>
</comment>
<dbReference type="Gene3D" id="3.40.30.120">
    <property type="match status" value="1"/>
</dbReference>
<evidence type="ECO:0000313" key="7">
    <source>
        <dbReference type="Proteomes" id="UP001556367"/>
    </source>
</evidence>
<name>A0ABR3JE21_9AGAR</name>
<sequence>MEPSVLIVGAGPTGLVLGLALAKNGIGIRIIDKAPEFMPGSRGSGLVPRSLEVHHFLGTYEDIIQAGISTSTMLKRLYAVGSAHENHAVPFGSLDDSDATPIVDAVFIGQDTQTKLLRTRLAEHGVNVEVGTELRFFEQHAEQVNVRLVKTVNGEDRTEDTRFLYVVGADGARSAVRKELGLTFLGETRAKDDMVVGDIYLEKGVMDTKALHIWGGGGAEMLMLRPTEHDQKYSFGLAGPLLDRDAIESDREELVKALTRITGRSDVNFSSGRVFVAGDAAHIHSPAGGQGMNSGCLDAFNLGWKLALVIKGLAKDNLLESYNNERLPVIAAMLQITTKMHSKMFTDHQERLERANNLTQLGVNYRGSPIVIDERSPEEVAHNPYDVDAGSLLSAGDRAPDASGLVTIGQSGPEPMRLFDVYGPAHHTLLVFTQKAEDASELLAAARTSAKAVPLRTSVLVSPDTANEANISADYVFVDQKGSARKNYVILPEVATTAVVVRPDGVVGAVVSSVGGVQKYFDNFVV</sequence>
<organism evidence="6 7">
    <name type="scientific">Hohenbuehelia grisea</name>
    <dbReference type="NCBI Taxonomy" id="104357"/>
    <lineage>
        <taxon>Eukaryota</taxon>
        <taxon>Fungi</taxon>
        <taxon>Dikarya</taxon>
        <taxon>Basidiomycota</taxon>
        <taxon>Agaricomycotina</taxon>
        <taxon>Agaricomycetes</taxon>
        <taxon>Agaricomycetidae</taxon>
        <taxon>Agaricales</taxon>
        <taxon>Pleurotineae</taxon>
        <taxon>Pleurotaceae</taxon>
        <taxon>Hohenbuehelia</taxon>
    </lineage>
</organism>
<dbReference type="EMBL" id="JASNQZ010000008">
    <property type="protein sequence ID" value="KAL0953959.1"/>
    <property type="molecule type" value="Genomic_DNA"/>
</dbReference>
<keyword evidence="2" id="KW-0285">Flavoprotein</keyword>
<evidence type="ECO:0000256" key="1">
    <source>
        <dbReference type="ARBA" id="ARBA00001974"/>
    </source>
</evidence>
<accession>A0ABR3JE21</accession>
<evidence type="ECO:0000256" key="2">
    <source>
        <dbReference type="ARBA" id="ARBA00022630"/>
    </source>
</evidence>
<gene>
    <name evidence="6" type="ORF">HGRIS_005120</name>
</gene>
<keyword evidence="4" id="KW-0560">Oxidoreductase</keyword>
<dbReference type="Proteomes" id="UP001556367">
    <property type="component" value="Unassembled WGS sequence"/>
</dbReference>
<comment type="caution">
    <text evidence="6">The sequence shown here is derived from an EMBL/GenBank/DDBJ whole genome shotgun (WGS) entry which is preliminary data.</text>
</comment>
<protein>
    <recommendedName>
        <fullName evidence="5">FAD-binding domain-containing protein</fullName>
    </recommendedName>
</protein>
<dbReference type="SUPFAM" id="SSF51905">
    <property type="entry name" value="FAD/NAD(P)-binding domain"/>
    <property type="match status" value="1"/>
</dbReference>
<feature type="domain" description="FAD-binding" evidence="5">
    <location>
        <begin position="268"/>
        <end position="335"/>
    </location>
</feature>
<dbReference type="InterPro" id="IPR002938">
    <property type="entry name" value="FAD-bd"/>
</dbReference>
<dbReference type="InterPro" id="IPR036188">
    <property type="entry name" value="FAD/NAD-bd_sf"/>
</dbReference>
<dbReference type="Gene3D" id="3.50.50.60">
    <property type="entry name" value="FAD/NAD(P)-binding domain"/>
    <property type="match status" value="1"/>
</dbReference>
<dbReference type="Pfam" id="PF01494">
    <property type="entry name" value="FAD_binding_3"/>
    <property type="match status" value="2"/>
</dbReference>
<dbReference type="PANTHER" id="PTHR43004:SF19">
    <property type="entry name" value="BINDING MONOOXYGENASE, PUTATIVE (JCVI)-RELATED"/>
    <property type="match status" value="1"/>
</dbReference>
<dbReference type="PRINTS" id="PR00420">
    <property type="entry name" value="RNGMNOXGNASE"/>
</dbReference>